<evidence type="ECO:0008006" key="3">
    <source>
        <dbReference type="Google" id="ProtNLM"/>
    </source>
</evidence>
<dbReference type="HOGENOM" id="CLU_033142_1_0_12"/>
<protein>
    <recommendedName>
        <fullName evidence="3">Lipoprotein</fullName>
    </recommendedName>
</protein>
<evidence type="ECO:0000313" key="2">
    <source>
        <dbReference type="Proteomes" id="UP000001915"/>
    </source>
</evidence>
<dbReference type="EMBL" id="CP001959">
    <property type="protein sequence ID" value="ADG72248.1"/>
    <property type="molecule type" value="Genomic_DNA"/>
</dbReference>
<sequence length="565" mass="66844">MKCIMKNKKIYLQSLVIVLSIFLFAISCKKINILSPNTIPPPTDFRIPDKLKPIEISIEENKYSDTLVFGGFRKKFFFRGKWYVLAEHSYKYDTVNKSLKINSTTLILEITENAEIKIVAENLGNNAESAWSYLNLANVINDNEIIYEPYNYGDYSLSKSSYQYKDNYLNKDVQIYYYNKVIYTDLYYRSTDILTWAKYGRSDNVYMYLPKPTQLDASKPKSWQGRFGVSEAQMALVDDYIYVYGLEEMFYEENPEGIRYFNQPDYYLSKNKYYRIHRSKDMSDANNWEDLGETPWGYYSKLQLRTNKSGEFFLGNGSQVTLKQENSSWVEKYSSIPYTWVTKNFRDWYTIDKSEFEKKDFTSTDFYGDFGLVKKREKTPTPPKWVKSDNNVYYKTYNDYIIDSTMVKYYIPIPPVNEIKEAFDRGERTFTIKPEHIKNAGKNIFMVTDKNPDTAKEEDWTLLTPVNYDENSMVWQFGKDDMLFNANGKIIQLVDYSNIRARTTLQQGAVDELMYEYRNYYSIGDYYNAMYCKAQADMLSMMMLNPDYSMPDDAIAYYTIEFRFY</sequence>
<dbReference type="OrthoDB" id="1078890at2"/>
<dbReference type="PROSITE" id="PS51257">
    <property type="entry name" value="PROKAR_LIPOPROTEIN"/>
    <property type="match status" value="1"/>
</dbReference>
<dbReference type="Proteomes" id="UP000001915">
    <property type="component" value="Chromosome"/>
</dbReference>
<organism evidence="1 2">
    <name type="scientific">Brachyspira murdochii (strain ATCC 51284 / DSM 12563 / 56-150)</name>
    <name type="common">Serpulina murdochii</name>
    <dbReference type="NCBI Taxonomy" id="526224"/>
    <lineage>
        <taxon>Bacteria</taxon>
        <taxon>Pseudomonadati</taxon>
        <taxon>Spirochaetota</taxon>
        <taxon>Spirochaetia</taxon>
        <taxon>Brachyspirales</taxon>
        <taxon>Brachyspiraceae</taxon>
        <taxon>Brachyspira</taxon>
    </lineage>
</organism>
<accession>D5U467</accession>
<gene>
    <name evidence="1" type="ordered locus">Bmur_2174</name>
</gene>
<proteinExistence type="predicted"/>
<evidence type="ECO:0000313" key="1">
    <source>
        <dbReference type="EMBL" id="ADG72248.1"/>
    </source>
</evidence>
<reference evidence="1 2" key="1">
    <citation type="journal article" date="2010" name="Stand. Genomic Sci.">
        <title>Complete genome sequence of Brachyspira murdochii type strain (56-150).</title>
        <authorList>
            <person name="Pati A."/>
            <person name="Sikorski J."/>
            <person name="Gronow S."/>
            <person name="Munk C."/>
            <person name="Lapidus A."/>
            <person name="Copeland A."/>
            <person name="Glavina Del Tio T."/>
            <person name="Nolan M."/>
            <person name="Lucas S."/>
            <person name="Chen F."/>
            <person name="Tice H."/>
            <person name="Cheng J.F."/>
            <person name="Han C."/>
            <person name="Detter J.C."/>
            <person name="Bruce D."/>
            <person name="Tapia R."/>
            <person name="Goodwin L."/>
            <person name="Pitluck S."/>
            <person name="Liolios K."/>
            <person name="Ivanova N."/>
            <person name="Mavromatis K."/>
            <person name="Mikhailova N."/>
            <person name="Chen A."/>
            <person name="Palaniappan K."/>
            <person name="Land M."/>
            <person name="Hauser L."/>
            <person name="Chang Y.J."/>
            <person name="Jeffries C.D."/>
            <person name="Spring S."/>
            <person name="Rohde M."/>
            <person name="Goker M."/>
            <person name="Bristow J."/>
            <person name="Eisen J.A."/>
            <person name="Markowitz V."/>
            <person name="Hugenholtz P."/>
            <person name="Kyrpides N.C."/>
            <person name="Klenk H.P."/>
        </authorList>
    </citation>
    <scope>NUCLEOTIDE SEQUENCE [LARGE SCALE GENOMIC DNA]</scope>
    <source>
        <strain evidence="2">ATCC 51284 / DSM 12563 / 56-150</strain>
    </source>
</reference>
<dbReference type="AlphaFoldDB" id="D5U467"/>
<dbReference type="KEGG" id="brm:Bmur_2174"/>
<name>D5U467_BRAM5</name>